<dbReference type="Proteomes" id="UP001377168">
    <property type="component" value="Unassembled WGS sequence"/>
</dbReference>
<gene>
    <name evidence="1" type="ORF">WKI67_19390</name>
</gene>
<sequence>MAFHELLGPSIGALATLAGVVAGGGIGSRSQERHWMRNARREACADVLRAYVILHGQLGRWARRGERPDIEWSEWGHAMNMVRLVATPEVIAAGDAINAELWQIERKLKSGQGGLENWLVYQEQLEARHLQFINAARGNLDRRSAGLSRSVGRPPADHPMWRSS</sequence>
<accession>A0ACC6PW85</accession>
<comment type="caution">
    <text evidence="1">The sequence shown here is derived from an EMBL/GenBank/DDBJ whole genome shotgun (WGS) entry which is preliminary data.</text>
</comment>
<evidence type="ECO:0000313" key="2">
    <source>
        <dbReference type="Proteomes" id="UP001377168"/>
    </source>
</evidence>
<keyword evidence="2" id="KW-1185">Reference proteome</keyword>
<reference evidence="1" key="1">
    <citation type="submission" date="2024-03" db="EMBL/GenBank/DDBJ databases">
        <title>Novel Streptomyces species of biotechnological and ecological value are a feature of Machair soil.</title>
        <authorList>
            <person name="Prole J.R."/>
            <person name="Goodfellow M."/>
            <person name="Allenby N."/>
            <person name="Ward A.C."/>
        </authorList>
    </citation>
    <scope>NUCLEOTIDE SEQUENCE</scope>
    <source>
        <strain evidence="1">MS2.AVA.5</strain>
    </source>
</reference>
<proteinExistence type="predicted"/>
<dbReference type="EMBL" id="JBBKAJ010000022">
    <property type="protein sequence ID" value="MEJ8635545.1"/>
    <property type="molecule type" value="Genomic_DNA"/>
</dbReference>
<organism evidence="1 2">
    <name type="scientific">Streptomyces achmelvichensis</name>
    <dbReference type="NCBI Taxonomy" id="3134111"/>
    <lineage>
        <taxon>Bacteria</taxon>
        <taxon>Bacillati</taxon>
        <taxon>Actinomycetota</taxon>
        <taxon>Actinomycetes</taxon>
        <taxon>Kitasatosporales</taxon>
        <taxon>Streptomycetaceae</taxon>
        <taxon>Streptomyces</taxon>
    </lineage>
</organism>
<protein>
    <submittedName>
        <fullName evidence="1">Uncharacterized protein</fullName>
    </submittedName>
</protein>
<evidence type="ECO:0000313" key="1">
    <source>
        <dbReference type="EMBL" id="MEJ8635545.1"/>
    </source>
</evidence>
<name>A0ACC6PW85_9ACTN</name>